<proteinExistence type="predicted"/>
<comment type="caution">
    <text evidence="2">The sequence shown here is derived from an EMBL/GenBank/DDBJ whole genome shotgun (WGS) entry which is preliminary data.</text>
</comment>
<accession>A0A6G0QW55</accession>
<keyword evidence="1" id="KW-0732">Signal</keyword>
<dbReference type="Proteomes" id="UP000486351">
    <property type="component" value="Unassembled WGS sequence"/>
</dbReference>
<evidence type="ECO:0008006" key="4">
    <source>
        <dbReference type="Google" id="ProtNLM"/>
    </source>
</evidence>
<organism evidence="2 3">
    <name type="scientific">Phytophthora fragariae</name>
    <dbReference type="NCBI Taxonomy" id="53985"/>
    <lineage>
        <taxon>Eukaryota</taxon>
        <taxon>Sar</taxon>
        <taxon>Stramenopiles</taxon>
        <taxon>Oomycota</taxon>
        <taxon>Peronosporomycetes</taxon>
        <taxon>Peronosporales</taxon>
        <taxon>Peronosporaceae</taxon>
        <taxon>Phytophthora</taxon>
    </lineage>
</organism>
<name>A0A6G0QW55_9STRA</name>
<reference evidence="2 3" key="1">
    <citation type="submission" date="2018-09" db="EMBL/GenBank/DDBJ databases">
        <title>Genomic investigation of the strawberry pathogen Phytophthora fragariae indicates pathogenicity is determined by transcriptional variation in three key races.</title>
        <authorList>
            <person name="Adams T.M."/>
            <person name="Armitage A.D."/>
            <person name="Sobczyk M.K."/>
            <person name="Bates H.J."/>
            <person name="Dunwell J.M."/>
            <person name="Nellist C.F."/>
            <person name="Harrison R.J."/>
        </authorList>
    </citation>
    <scope>NUCLEOTIDE SEQUENCE [LARGE SCALE GENOMIC DNA]</scope>
    <source>
        <strain evidence="2 3">NOV-77</strain>
    </source>
</reference>
<evidence type="ECO:0000256" key="1">
    <source>
        <dbReference type="SAM" id="SignalP"/>
    </source>
</evidence>
<evidence type="ECO:0000313" key="2">
    <source>
        <dbReference type="EMBL" id="KAE9305611.1"/>
    </source>
</evidence>
<dbReference type="EMBL" id="QXFY01001970">
    <property type="protein sequence ID" value="KAE9305611.1"/>
    <property type="molecule type" value="Genomic_DNA"/>
</dbReference>
<sequence>MCVKSVYVTVIITVLVQSAHTVPALTIPISIDQPIRLHHLLHVNCNLPWHAPARASRVPCGRGPA</sequence>
<evidence type="ECO:0000313" key="3">
    <source>
        <dbReference type="Proteomes" id="UP000486351"/>
    </source>
</evidence>
<dbReference type="AlphaFoldDB" id="A0A6G0QW55"/>
<feature type="chain" id="PRO_5026322453" description="RxLR effector protein" evidence="1">
    <location>
        <begin position="25"/>
        <end position="65"/>
    </location>
</feature>
<feature type="signal peptide" evidence="1">
    <location>
        <begin position="1"/>
        <end position="24"/>
    </location>
</feature>
<protein>
    <recommendedName>
        <fullName evidence="4">RxLR effector protein</fullName>
    </recommendedName>
</protein>
<gene>
    <name evidence="2" type="ORF">PF008_g21675</name>
</gene>